<dbReference type="InterPro" id="IPR029058">
    <property type="entry name" value="AB_hydrolase_fold"/>
</dbReference>
<gene>
    <name evidence="6" type="ORF">DEO72_LG1g2114</name>
</gene>
<keyword evidence="2" id="KW-0442">Lipid degradation</keyword>
<dbReference type="PIRSF" id="PIRSF000862">
    <property type="entry name" value="Steryl_ester_lip"/>
    <property type="match status" value="1"/>
</dbReference>
<accession>A0A4D6KVI4</accession>
<dbReference type="GO" id="GO:0016788">
    <property type="term" value="F:hydrolase activity, acting on ester bonds"/>
    <property type="evidence" value="ECO:0007669"/>
    <property type="project" value="InterPro"/>
</dbReference>
<evidence type="ECO:0000313" key="7">
    <source>
        <dbReference type="Proteomes" id="UP000501690"/>
    </source>
</evidence>
<feature type="signal peptide" evidence="4">
    <location>
        <begin position="1"/>
        <end position="23"/>
    </location>
</feature>
<dbReference type="InterPro" id="IPR025483">
    <property type="entry name" value="Lipase_euk"/>
</dbReference>
<dbReference type="InterPro" id="IPR006693">
    <property type="entry name" value="AB_hydrolase_lipase"/>
</dbReference>
<feature type="chain" id="PRO_5020032248" description="Lipase" evidence="4">
    <location>
        <begin position="24"/>
        <end position="403"/>
    </location>
</feature>
<feature type="domain" description="Partial AB-hydrolase lipase" evidence="5">
    <location>
        <begin position="48"/>
        <end position="104"/>
    </location>
</feature>
<name>A0A4D6KVI4_VIGUN</name>
<feature type="active site" description="Nucleophile" evidence="3">
    <location>
        <position position="179"/>
    </location>
</feature>
<comment type="similarity">
    <text evidence="1 2">Belongs to the AB hydrolase superfamily. Lipase family.</text>
</comment>
<evidence type="ECO:0000256" key="2">
    <source>
        <dbReference type="PIRNR" id="PIRNR000862"/>
    </source>
</evidence>
<dbReference type="Proteomes" id="UP000501690">
    <property type="component" value="Linkage Group LG1"/>
</dbReference>
<dbReference type="SUPFAM" id="SSF53474">
    <property type="entry name" value="alpha/beta-Hydrolases"/>
    <property type="match status" value="1"/>
</dbReference>
<feature type="active site" description="Charge relay system" evidence="3">
    <location>
        <position position="346"/>
    </location>
</feature>
<evidence type="ECO:0000256" key="4">
    <source>
        <dbReference type="SAM" id="SignalP"/>
    </source>
</evidence>
<dbReference type="EMBL" id="CP039345">
    <property type="protein sequence ID" value="QCD78481.1"/>
    <property type="molecule type" value="Genomic_DNA"/>
</dbReference>
<evidence type="ECO:0000313" key="6">
    <source>
        <dbReference type="EMBL" id="QCD78481.1"/>
    </source>
</evidence>
<dbReference type="PANTHER" id="PTHR11005">
    <property type="entry name" value="LYSOSOMAL ACID LIPASE-RELATED"/>
    <property type="match status" value="1"/>
</dbReference>
<keyword evidence="2" id="KW-0443">Lipid metabolism</keyword>
<evidence type="ECO:0000256" key="1">
    <source>
        <dbReference type="ARBA" id="ARBA00010701"/>
    </source>
</evidence>
<protein>
    <recommendedName>
        <fullName evidence="2">Lipase</fullName>
    </recommendedName>
</protein>
<dbReference type="Pfam" id="PF04083">
    <property type="entry name" value="Abhydro_lipase"/>
    <property type="match status" value="1"/>
</dbReference>
<evidence type="ECO:0000256" key="3">
    <source>
        <dbReference type="PIRSR" id="PIRSR000862-1"/>
    </source>
</evidence>
<organism evidence="6 7">
    <name type="scientific">Vigna unguiculata</name>
    <name type="common">Cowpea</name>
    <dbReference type="NCBI Taxonomy" id="3917"/>
    <lineage>
        <taxon>Eukaryota</taxon>
        <taxon>Viridiplantae</taxon>
        <taxon>Streptophyta</taxon>
        <taxon>Embryophyta</taxon>
        <taxon>Tracheophyta</taxon>
        <taxon>Spermatophyta</taxon>
        <taxon>Magnoliopsida</taxon>
        <taxon>eudicotyledons</taxon>
        <taxon>Gunneridae</taxon>
        <taxon>Pentapetalae</taxon>
        <taxon>rosids</taxon>
        <taxon>fabids</taxon>
        <taxon>Fabales</taxon>
        <taxon>Fabaceae</taxon>
        <taxon>Papilionoideae</taxon>
        <taxon>50 kb inversion clade</taxon>
        <taxon>NPAAA clade</taxon>
        <taxon>indigoferoid/millettioid clade</taxon>
        <taxon>Phaseoleae</taxon>
        <taxon>Vigna</taxon>
    </lineage>
</organism>
<reference evidence="6 7" key="1">
    <citation type="submission" date="2019-04" db="EMBL/GenBank/DDBJ databases">
        <title>An improved genome assembly and genetic linkage map for asparagus bean, Vigna unguiculata ssp. sesquipedialis.</title>
        <authorList>
            <person name="Xia Q."/>
            <person name="Zhang R."/>
            <person name="Dong Y."/>
        </authorList>
    </citation>
    <scope>NUCLEOTIDE SEQUENCE [LARGE SCALE GENOMIC DNA]</scope>
    <source>
        <tissue evidence="6">Leaf</tissue>
    </source>
</reference>
<dbReference type="GO" id="GO:0016042">
    <property type="term" value="P:lipid catabolic process"/>
    <property type="evidence" value="ECO:0007669"/>
    <property type="project" value="UniProtKB-KW"/>
</dbReference>
<dbReference type="AlphaFoldDB" id="A0A4D6KVI4"/>
<evidence type="ECO:0000259" key="5">
    <source>
        <dbReference type="Pfam" id="PF04083"/>
    </source>
</evidence>
<keyword evidence="7" id="KW-1185">Reference proteome</keyword>
<dbReference type="FunFam" id="3.40.50.1820:FF:000126">
    <property type="entry name" value="Lipase"/>
    <property type="match status" value="1"/>
</dbReference>
<proteinExistence type="inferred from homology"/>
<dbReference type="Gene3D" id="3.40.50.1820">
    <property type="entry name" value="alpha/beta hydrolase"/>
    <property type="match status" value="1"/>
</dbReference>
<sequence length="403" mass="44496">MAMANTVVSLVSIALLCITTAQGRTNFHGTPSSVTDHDFHIDGICQTAVETKGYQCEEHKVETDDGYILSLQRLPAGRSGQKADKPPVLLQHGLFCDALTWLINPPDEALGFILADNGYDVWISNTRGTKYSRSHKSLSPNDAAFWNWSWDELASYDLPALVKYVHNNTAQKIHYVGHSLGTLMAFTAFSRGQVLDRLRSAALLSPIAHMSEVNSPIARIFADTFLAEDLYWLGIREFNPNGGGAASNFVEDICNKLNLNCASPMSLVTGPNCCLNSSMTDVSSEPTATKNLIHLSQMIKTGKIAKYDYGDEGDNMQHYGQAVPPLYDMTAIPNDFPLFVTYGGQDLLSDVKDVQVLLNDLQHHDGNKLVVLFKEDYAHLDFVRAVNANQIIYDPIIAFYKAN</sequence>
<keyword evidence="4" id="KW-0732">Signal</keyword>
<keyword evidence="2 6" id="KW-0378">Hydrolase</keyword>
<feature type="active site" description="Charge relay system" evidence="3">
    <location>
        <position position="379"/>
    </location>
</feature>